<dbReference type="GO" id="GO:0003677">
    <property type="term" value="F:DNA binding"/>
    <property type="evidence" value="ECO:0007669"/>
    <property type="project" value="InterPro"/>
</dbReference>
<accession>A0A8J3MSS5</accession>
<dbReference type="SUPFAM" id="SSF47413">
    <property type="entry name" value="lambda repressor-like DNA-binding domains"/>
    <property type="match status" value="1"/>
</dbReference>
<name>A0A8J3MSS5_9CHLR</name>
<dbReference type="AlphaFoldDB" id="A0A8J3MSS5"/>
<dbReference type="EMBL" id="BNJF01000001">
    <property type="protein sequence ID" value="GHO45161.1"/>
    <property type="molecule type" value="Genomic_DNA"/>
</dbReference>
<evidence type="ECO:0000313" key="2">
    <source>
        <dbReference type="EMBL" id="GHO45161.1"/>
    </source>
</evidence>
<dbReference type="InterPro" id="IPR010982">
    <property type="entry name" value="Lambda_DNA-bd_dom_sf"/>
</dbReference>
<keyword evidence="3" id="KW-1185">Reference proteome</keyword>
<dbReference type="PROSITE" id="PS50943">
    <property type="entry name" value="HTH_CROC1"/>
    <property type="match status" value="1"/>
</dbReference>
<gene>
    <name evidence="2" type="ORF">KSX_33240</name>
</gene>
<protein>
    <recommendedName>
        <fullName evidence="1">HTH cro/C1-type domain-containing protein</fullName>
    </recommendedName>
</protein>
<reference evidence="2" key="1">
    <citation type="submission" date="2020-10" db="EMBL/GenBank/DDBJ databases">
        <title>Taxonomic study of unclassified bacteria belonging to the class Ktedonobacteria.</title>
        <authorList>
            <person name="Yabe S."/>
            <person name="Wang C.M."/>
            <person name="Zheng Y."/>
            <person name="Sakai Y."/>
            <person name="Cavaletti L."/>
            <person name="Monciardini P."/>
            <person name="Donadio S."/>
        </authorList>
    </citation>
    <scope>NUCLEOTIDE SEQUENCE</scope>
    <source>
        <strain evidence="2">SOSP1-1</strain>
    </source>
</reference>
<sequence>MRQDIRALQRIVIDHLRENKLTQEEFASRGGPELTRGKLGYLINGNATTIDIALLAAYAQALRIPFSTLAARIDVIGATAATSREAQLLAEAQSVSEQLEGTQKDIFLDAMEQAVERAKASLRA</sequence>
<organism evidence="2 3">
    <name type="scientific">Ktedonospora formicarum</name>
    <dbReference type="NCBI Taxonomy" id="2778364"/>
    <lineage>
        <taxon>Bacteria</taxon>
        <taxon>Bacillati</taxon>
        <taxon>Chloroflexota</taxon>
        <taxon>Ktedonobacteria</taxon>
        <taxon>Ktedonobacterales</taxon>
        <taxon>Ktedonobacteraceae</taxon>
        <taxon>Ktedonospora</taxon>
    </lineage>
</organism>
<comment type="caution">
    <text evidence="2">The sequence shown here is derived from an EMBL/GenBank/DDBJ whole genome shotgun (WGS) entry which is preliminary data.</text>
</comment>
<dbReference type="InterPro" id="IPR001387">
    <property type="entry name" value="Cro/C1-type_HTH"/>
</dbReference>
<evidence type="ECO:0000259" key="1">
    <source>
        <dbReference type="PROSITE" id="PS50943"/>
    </source>
</evidence>
<evidence type="ECO:0000313" key="3">
    <source>
        <dbReference type="Proteomes" id="UP000612362"/>
    </source>
</evidence>
<proteinExistence type="predicted"/>
<feature type="domain" description="HTH cro/C1-type" evidence="1">
    <location>
        <begin position="18"/>
        <end position="69"/>
    </location>
</feature>
<dbReference type="RefSeq" id="WP_220194508.1">
    <property type="nucleotide sequence ID" value="NZ_BNJF01000001.1"/>
</dbReference>
<dbReference type="Proteomes" id="UP000612362">
    <property type="component" value="Unassembled WGS sequence"/>
</dbReference>
<dbReference type="Gene3D" id="1.10.260.40">
    <property type="entry name" value="lambda repressor-like DNA-binding domains"/>
    <property type="match status" value="1"/>
</dbReference>